<name>A0A813YYA5_9BILA</name>
<comment type="caution">
    <text evidence="1">The sequence shown here is derived from an EMBL/GenBank/DDBJ whole genome shotgun (WGS) entry which is preliminary data.</text>
</comment>
<organism evidence="1 3">
    <name type="scientific">Didymodactylos carnosus</name>
    <dbReference type="NCBI Taxonomy" id="1234261"/>
    <lineage>
        <taxon>Eukaryota</taxon>
        <taxon>Metazoa</taxon>
        <taxon>Spiralia</taxon>
        <taxon>Gnathifera</taxon>
        <taxon>Rotifera</taxon>
        <taxon>Eurotatoria</taxon>
        <taxon>Bdelloidea</taxon>
        <taxon>Philodinida</taxon>
        <taxon>Philodinidae</taxon>
        <taxon>Didymodactylos</taxon>
    </lineage>
</organism>
<dbReference type="Gene3D" id="3.40.50.1240">
    <property type="entry name" value="Phosphoglycerate mutase-like"/>
    <property type="match status" value="1"/>
</dbReference>
<dbReference type="AlphaFoldDB" id="A0A813YYA5"/>
<dbReference type="EMBL" id="CAJNOQ010001387">
    <property type="protein sequence ID" value="CAF0891376.1"/>
    <property type="molecule type" value="Genomic_DNA"/>
</dbReference>
<evidence type="ECO:0000313" key="3">
    <source>
        <dbReference type="Proteomes" id="UP000663829"/>
    </source>
</evidence>
<sequence length="87" mass="10194">MSTWIQDDDHNDRKRRSVHYNYSPVIDGINTDEGEKLYYKRSRTVINIIIDSHKKTRGIILLFDHAGSFKALSRAAFHPSPRPKQLR</sequence>
<dbReference type="Proteomes" id="UP000663829">
    <property type="component" value="Unassembled WGS sequence"/>
</dbReference>
<dbReference type="OrthoDB" id="414418at2759"/>
<evidence type="ECO:0000313" key="2">
    <source>
        <dbReference type="EMBL" id="CAF3675600.1"/>
    </source>
</evidence>
<keyword evidence="3" id="KW-1185">Reference proteome</keyword>
<protein>
    <submittedName>
        <fullName evidence="1">Uncharacterized protein</fullName>
    </submittedName>
</protein>
<dbReference type="Proteomes" id="UP000681722">
    <property type="component" value="Unassembled WGS sequence"/>
</dbReference>
<gene>
    <name evidence="1" type="ORF">GPM918_LOCUS8141</name>
    <name evidence="2" type="ORF">SRO942_LOCUS8141</name>
</gene>
<proteinExistence type="predicted"/>
<evidence type="ECO:0000313" key="1">
    <source>
        <dbReference type="EMBL" id="CAF0891376.1"/>
    </source>
</evidence>
<dbReference type="EMBL" id="CAJOBC010001387">
    <property type="protein sequence ID" value="CAF3675600.1"/>
    <property type="molecule type" value="Genomic_DNA"/>
</dbReference>
<dbReference type="InterPro" id="IPR029033">
    <property type="entry name" value="His_PPase_superfam"/>
</dbReference>
<reference evidence="1" key="1">
    <citation type="submission" date="2021-02" db="EMBL/GenBank/DDBJ databases">
        <authorList>
            <person name="Nowell W R."/>
        </authorList>
    </citation>
    <scope>NUCLEOTIDE SEQUENCE</scope>
</reference>
<accession>A0A813YYA5</accession>